<name>A0A9Q3FRW3_9BASI</name>
<evidence type="ECO:0000313" key="2">
    <source>
        <dbReference type="Proteomes" id="UP000765509"/>
    </source>
</evidence>
<dbReference type="EMBL" id="AVOT02050076">
    <property type="protein sequence ID" value="MBW0545191.1"/>
    <property type="molecule type" value="Genomic_DNA"/>
</dbReference>
<comment type="caution">
    <text evidence="1">The sequence shown here is derived from an EMBL/GenBank/DDBJ whole genome shotgun (WGS) entry which is preliminary data.</text>
</comment>
<gene>
    <name evidence="1" type="ORF">O181_084906</name>
</gene>
<dbReference type="Proteomes" id="UP000765509">
    <property type="component" value="Unassembled WGS sequence"/>
</dbReference>
<sequence>MVKNNKPKVLIENTQKLIQGEQELYEYIRNIKEKTLKINYEVGTDNLTEKLKTLSIPVEKFEEKTLSNQKLPLDHVEKSDAERMNLKDEIQSELRLIEKIDKINKAKLYIPKPSTPLSHIRSPVKPKEEISNPFITHFSNQDKNQVLMKRAPQLKEWQTLTGEGEYDHTSFIKTIGKLQEDDAIPHELMTARLHSLF</sequence>
<keyword evidence="2" id="KW-1185">Reference proteome</keyword>
<dbReference type="AlphaFoldDB" id="A0A9Q3FRW3"/>
<proteinExistence type="predicted"/>
<evidence type="ECO:0000313" key="1">
    <source>
        <dbReference type="EMBL" id="MBW0545191.1"/>
    </source>
</evidence>
<accession>A0A9Q3FRW3</accession>
<protein>
    <submittedName>
        <fullName evidence="1">Uncharacterized protein</fullName>
    </submittedName>
</protein>
<organism evidence="1 2">
    <name type="scientific">Austropuccinia psidii MF-1</name>
    <dbReference type="NCBI Taxonomy" id="1389203"/>
    <lineage>
        <taxon>Eukaryota</taxon>
        <taxon>Fungi</taxon>
        <taxon>Dikarya</taxon>
        <taxon>Basidiomycota</taxon>
        <taxon>Pucciniomycotina</taxon>
        <taxon>Pucciniomycetes</taxon>
        <taxon>Pucciniales</taxon>
        <taxon>Sphaerophragmiaceae</taxon>
        <taxon>Austropuccinia</taxon>
    </lineage>
</organism>
<reference evidence="1" key="1">
    <citation type="submission" date="2021-03" db="EMBL/GenBank/DDBJ databases">
        <title>Draft genome sequence of rust myrtle Austropuccinia psidii MF-1, a brazilian biotype.</title>
        <authorList>
            <person name="Quecine M.C."/>
            <person name="Pachon D.M.R."/>
            <person name="Bonatelli M.L."/>
            <person name="Correr F.H."/>
            <person name="Franceschini L.M."/>
            <person name="Leite T.F."/>
            <person name="Margarido G.R.A."/>
            <person name="Almeida C.A."/>
            <person name="Ferrarezi J.A."/>
            <person name="Labate C.A."/>
        </authorList>
    </citation>
    <scope>NUCLEOTIDE SEQUENCE</scope>
    <source>
        <strain evidence="1">MF-1</strain>
    </source>
</reference>